<keyword evidence="1" id="KW-0547">Nucleotide-binding</keyword>
<dbReference type="PANTHER" id="PTHR11361">
    <property type="entry name" value="DNA MISMATCH REPAIR PROTEIN MUTS FAMILY MEMBER"/>
    <property type="match status" value="1"/>
</dbReference>
<dbReference type="GO" id="GO:0005829">
    <property type="term" value="C:cytosol"/>
    <property type="evidence" value="ECO:0007669"/>
    <property type="project" value="TreeGrafter"/>
</dbReference>
<feature type="domain" description="DNA mismatch repair proteins mutS family" evidence="4">
    <location>
        <begin position="322"/>
        <end position="497"/>
    </location>
</feature>
<dbReference type="InterPro" id="IPR045076">
    <property type="entry name" value="MutS"/>
</dbReference>
<evidence type="ECO:0000259" key="4">
    <source>
        <dbReference type="SMART" id="SM00534"/>
    </source>
</evidence>
<keyword evidence="2" id="KW-0067">ATP-binding</keyword>
<sequence>MKVQLMFADRSFPITPYPSLLADDLVQDLQLETIFEAMSGDDRFLYNVVRSALLAPLRSVAEIRHRQQVLNDCIRRPNAIADIYTLAGQAVAAERKIYVGFVRYHPSLVLHRAINVLSALLPFLDRLHNIAATEVDSVTSPGLSALHRGILADLDDEFFAAARQQLRLLQFPDGVIIGKHLGQANTGVDDLLHPSEKEPLLERVGLSHGSSVSVQIPARDDAGAQALEDLRDRAVNHVADAAGQAADFLVDYFRALRRETGFYLGCLNLRRRLADRGRSVVMPEVAEHDRRRWHGHGLYEPCLALSDHPAQVVPNDLDADSANGVIITGANSGGKSTFLRTLGTAQLMAQCGMFVAADDFCCSVRTDVCSHFIREEDSTMSSGRFDDELIRLGKIVDAIGPGALILMNESLASTDAREAADLGTEFLQAFADRDVGFVFVTHNYDLARRLRAELPDTIALRAQRRDDGARTYRVLPGEPLPTSFGKDIYQRVMEGSLR</sequence>
<evidence type="ECO:0000313" key="5">
    <source>
        <dbReference type="EMBL" id="QDP95992.1"/>
    </source>
</evidence>
<dbReference type="GO" id="GO:0006298">
    <property type="term" value="P:mismatch repair"/>
    <property type="evidence" value="ECO:0007669"/>
    <property type="project" value="InterPro"/>
</dbReference>
<evidence type="ECO:0000256" key="1">
    <source>
        <dbReference type="ARBA" id="ARBA00022741"/>
    </source>
</evidence>
<reference evidence="5 6" key="1">
    <citation type="submission" date="2019-07" db="EMBL/GenBank/DDBJ databases">
        <title>Microlunatus dokdonensis sp. nov. isolated from the rhizospheric soil of the wild plant Elymus tsukushiensis.</title>
        <authorList>
            <person name="Ghim S.-Y."/>
            <person name="Hwang Y.-J."/>
            <person name="Son J.-S."/>
            <person name="Shin J.-H."/>
        </authorList>
    </citation>
    <scope>NUCLEOTIDE SEQUENCE [LARGE SCALE GENOMIC DNA]</scope>
    <source>
        <strain evidence="5 6">KUDC0627</strain>
    </source>
</reference>
<keyword evidence="6" id="KW-1185">Reference proteome</keyword>
<name>A0A516PXW6_9ACTN</name>
<dbReference type="OrthoDB" id="9808166at2"/>
<dbReference type="SMART" id="SM00534">
    <property type="entry name" value="MUTSac"/>
    <property type="match status" value="1"/>
</dbReference>
<dbReference type="KEGG" id="mik:FOE78_08855"/>
<dbReference type="InterPro" id="IPR000432">
    <property type="entry name" value="DNA_mismatch_repair_MutS_C"/>
</dbReference>
<proteinExistence type="predicted"/>
<dbReference type="Proteomes" id="UP000319263">
    <property type="component" value="Chromosome"/>
</dbReference>
<accession>A0A516PXW6</accession>
<dbReference type="AlphaFoldDB" id="A0A516PXW6"/>
<organism evidence="5 6">
    <name type="scientific">Microlunatus elymi</name>
    <dbReference type="NCBI Taxonomy" id="2596828"/>
    <lineage>
        <taxon>Bacteria</taxon>
        <taxon>Bacillati</taxon>
        <taxon>Actinomycetota</taxon>
        <taxon>Actinomycetes</taxon>
        <taxon>Propionibacteriales</taxon>
        <taxon>Propionibacteriaceae</taxon>
        <taxon>Microlunatus</taxon>
    </lineage>
</organism>
<protein>
    <submittedName>
        <fullName evidence="5">DNA mismatch repair protein MutS</fullName>
    </submittedName>
</protein>
<gene>
    <name evidence="5" type="ORF">FOE78_08855</name>
</gene>
<dbReference type="GO" id="GO:0030983">
    <property type="term" value="F:mismatched DNA binding"/>
    <property type="evidence" value="ECO:0007669"/>
    <property type="project" value="InterPro"/>
</dbReference>
<dbReference type="GO" id="GO:0140664">
    <property type="term" value="F:ATP-dependent DNA damage sensor activity"/>
    <property type="evidence" value="ECO:0007669"/>
    <property type="project" value="InterPro"/>
</dbReference>
<dbReference type="SUPFAM" id="SSF52540">
    <property type="entry name" value="P-loop containing nucleoside triphosphate hydrolases"/>
    <property type="match status" value="1"/>
</dbReference>
<evidence type="ECO:0000256" key="2">
    <source>
        <dbReference type="ARBA" id="ARBA00022840"/>
    </source>
</evidence>
<evidence type="ECO:0000313" key="6">
    <source>
        <dbReference type="Proteomes" id="UP000319263"/>
    </source>
</evidence>
<keyword evidence="3" id="KW-0238">DNA-binding</keyword>
<dbReference type="RefSeq" id="WP_143985958.1">
    <property type="nucleotide sequence ID" value="NZ_CP041692.1"/>
</dbReference>
<dbReference type="PANTHER" id="PTHR11361:SF34">
    <property type="entry name" value="DNA MISMATCH REPAIR PROTEIN MSH1, MITOCHONDRIAL"/>
    <property type="match status" value="1"/>
</dbReference>
<dbReference type="Pfam" id="PF00488">
    <property type="entry name" value="MutS_V"/>
    <property type="match status" value="1"/>
</dbReference>
<dbReference type="EMBL" id="CP041692">
    <property type="protein sequence ID" value="QDP95992.1"/>
    <property type="molecule type" value="Genomic_DNA"/>
</dbReference>
<dbReference type="InterPro" id="IPR027417">
    <property type="entry name" value="P-loop_NTPase"/>
</dbReference>
<dbReference type="Gene3D" id="3.40.50.300">
    <property type="entry name" value="P-loop containing nucleotide triphosphate hydrolases"/>
    <property type="match status" value="1"/>
</dbReference>
<dbReference type="GO" id="GO:0005524">
    <property type="term" value="F:ATP binding"/>
    <property type="evidence" value="ECO:0007669"/>
    <property type="project" value="UniProtKB-KW"/>
</dbReference>
<evidence type="ECO:0000256" key="3">
    <source>
        <dbReference type="ARBA" id="ARBA00023125"/>
    </source>
</evidence>